<feature type="non-terminal residue" evidence="2">
    <location>
        <position position="221"/>
    </location>
</feature>
<protein>
    <recommendedName>
        <fullName evidence="1">Fungal-type protein kinase domain-containing protein</fullName>
    </recommendedName>
</protein>
<proteinExistence type="predicted"/>
<dbReference type="GO" id="GO:0004672">
    <property type="term" value="F:protein kinase activity"/>
    <property type="evidence" value="ECO:0007669"/>
    <property type="project" value="InterPro"/>
</dbReference>
<dbReference type="EMBL" id="NHYE01003652">
    <property type="protein sequence ID" value="PPQ88346.1"/>
    <property type="molecule type" value="Genomic_DNA"/>
</dbReference>
<evidence type="ECO:0000313" key="2">
    <source>
        <dbReference type="EMBL" id="PPQ88346.1"/>
    </source>
</evidence>
<dbReference type="InParanoid" id="A0A409XC70"/>
<keyword evidence="3" id="KW-1185">Reference proteome</keyword>
<dbReference type="OrthoDB" id="5569250at2759"/>
<dbReference type="Pfam" id="PF17667">
    <property type="entry name" value="Pkinase_fungal"/>
    <property type="match status" value="1"/>
</dbReference>
<dbReference type="PROSITE" id="PS00109">
    <property type="entry name" value="PROTEIN_KINASE_TYR"/>
    <property type="match status" value="1"/>
</dbReference>
<dbReference type="Proteomes" id="UP000284706">
    <property type="component" value="Unassembled WGS sequence"/>
</dbReference>
<dbReference type="InterPro" id="IPR008266">
    <property type="entry name" value="Tyr_kinase_AS"/>
</dbReference>
<comment type="caution">
    <text evidence="2">The sequence shown here is derived from an EMBL/GenBank/DDBJ whole genome shotgun (WGS) entry which is preliminary data.</text>
</comment>
<reference evidence="2 3" key="1">
    <citation type="journal article" date="2018" name="Evol. Lett.">
        <title>Horizontal gene cluster transfer increased hallucinogenic mushroom diversity.</title>
        <authorList>
            <person name="Reynolds H.T."/>
            <person name="Vijayakumar V."/>
            <person name="Gluck-Thaler E."/>
            <person name="Korotkin H.B."/>
            <person name="Matheny P.B."/>
            <person name="Slot J.C."/>
        </authorList>
    </citation>
    <scope>NUCLEOTIDE SEQUENCE [LARGE SCALE GENOMIC DNA]</scope>
    <source>
        <strain evidence="2 3">SRW20</strain>
    </source>
</reference>
<organism evidence="2 3">
    <name type="scientific">Gymnopilus dilepis</name>
    <dbReference type="NCBI Taxonomy" id="231916"/>
    <lineage>
        <taxon>Eukaryota</taxon>
        <taxon>Fungi</taxon>
        <taxon>Dikarya</taxon>
        <taxon>Basidiomycota</taxon>
        <taxon>Agaricomycotina</taxon>
        <taxon>Agaricomycetes</taxon>
        <taxon>Agaricomycetidae</taxon>
        <taxon>Agaricales</taxon>
        <taxon>Agaricineae</taxon>
        <taxon>Hymenogastraceae</taxon>
        <taxon>Gymnopilus</taxon>
    </lineage>
</organism>
<feature type="domain" description="Fungal-type protein kinase" evidence="1">
    <location>
        <begin position="9"/>
        <end position="168"/>
    </location>
</feature>
<evidence type="ECO:0000259" key="1">
    <source>
        <dbReference type="Pfam" id="PF17667"/>
    </source>
</evidence>
<name>A0A409XC70_9AGAR</name>
<sequence>MTLTLVSVTRLLYAKRSILHRDISSGNVMVPVNVYNDECAEDLGFCGISHLRNPKDSQTATSVLLIDFDCGQNMLAENDPSGTPRFIARAVSSGGPVKPPSQLPYVHFMPIPQLRGKSGGMYERKFPDRVNAFQNAKQAETVKAVSEAKWRHSLYHDAESAFWLLVWWLVNAIPEHETKPKRMNLAMWVAMLGDPRERRVVISEPEFIYEAVHPSYKPLRD</sequence>
<gene>
    <name evidence="2" type="ORF">CVT26_013159</name>
</gene>
<evidence type="ECO:0000313" key="3">
    <source>
        <dbReference type="Proteomes" id="UP000284706"/>
    </source>
</evidence>
<accession>A0A409XC70</accession>
<dbReference type="AlphaFoldDB" id="A0A409XC70"/>
<dbReference type="InterPro" id="IPR040976">
    <property type="entry name" value="Pkinase_fungal"/>
</dbReference>